<sequence length="99" mass="10673">PAPRVLRPEGTLCIKEQEASRHPSSGSHHPYYVALGVGKVLVHVLRRSGGRPGTCWDSHFTGNREKQQQLSLGSFTVRDQIRTVPNQASGSTSAPGSKA</sequence>
<feature type="region of interest" description="Disordered" evidence="1">
    <location>
        <begin position="67"/>
        <end position="99"/>
    </location>
</feature>
<dbReference type="EMBL" id="CYRY02046899">
    <property type="protein sequence ID" value="VCX42714.1"/>
    <property type="molecule type" value="Genomic_DNA"/>
</dbReference>
<name>A0A9X9MD71_GULGU</name>
<evidence type="ECO:0000313" key="3">
    <source>
        <dbReference type="Proteomes" id="UP000269945"/>
    </source>
</evidence>
<evidence type="ECO:0000256" key="1">
    <source>
        <dbReference type="SAM" id="MobiDB-lite"/>
    </source>
</evidence>
<feature type="compositionally biased region" description="Polar residues" evidence="1">
    <location>
        <begin position="83"/>
        <end position="99"/>
    </location>
</feature>
<reference evidence="2 3" key="1">
    <citation type="submission" date="2018-10" db="EMBL/GenBank/DDBJ databases">
        <authorList>
            <person name="Ekblom R."/>
            <person name="Jareborg N."/>
        </authorList>
    </citation>
    <scope>NUCLEOTIDE SEQUENCE [LARGE SCALE GENOMIC DNA]</scope>
    <source>
        <tissue evidence="2">Muscle</tissue>
    </source>
</reference>
<keyword evidence="3" id="KW-1185">Reference proteome</keyword>
<feature type="non-terminal residue" evidence="2">
    <location>
        <position position="1"/>
    </location>
</feature>
<evidence type="ECO:0000313" key="2">
    <source>
        <dbReference type="EMBL" id="VCX42714.1"/>
    </source>
</evidence>
<comment type="caution">
    <text evidence="2">The sequence shown here is derived from an EMBL/GenBank/DDBJ whole genome shotgun (WGS) entry which is preliminary data.</text>
</comment>
<organism evidence="2 3">
    <name type="scientific">Gulo gulo</name>
    <name type="common">Wolverine</name>
    <name type="synonym">Gluton</name>
    <dbReference type="NCBI Taxonomy" id="48420"/>
    <lineage>
        <taxon>Eukaryota</taxon>
        <taxon>Metazoa</taxon>
        <taxon>Chordata</taxon>
        <taxon>Craniata</taxon>
        <taxon>Vertebrata</taxon>
        <taxon>Euteleostomi</taxon>
        <taxon>Mammalia</taxon>
        <taxon>Eutheria</taxon>
        <taxon>Laurasiatheria</taxon>
        <taxon>Carnivora</taxon>
        <taxon>Caniformia</taxon>
        <taxon>Musteloidea</taxon>
        <taxon>Mustelidae</taxon>
        <taxon>Guloninae</taxon>
        <taxon>Gulo</taxon>
    </lineage>
</organism>
<proteinExistence type="predicted"/>
<gene>
    <name evidence="2" type="ORF">BN2614_LOCUS3</name>
</gene>
<accession>A0A9X9MD71</accession>
<protein>
    <submittedName>
        <fullName evidence="2">Uncharacterized protein</fullName>
    </submittedName>
</protein>
<dbReference type="Proteomes" id="UP000269945">
    <property type="component" value="Unassembled WGS sequence"/>
</dbReference>
<feature type="non-terminal residue" evidence="2">
    <location>
        <position position="99"/>
    </location>
</feature>
<dbReference type="AlphaFoldDB" id="A0A9X9MD71"/>